<organism evidence="1 2">
    <name type="scientific">Adineta steineri</name>
    <dbReference type="NCBI Taxonomy" id="433720"/>
    <lineage>
        <taxon>Eukaryota</taxon>
        <taxon>Metazoa</taxon>
        <taxon>Spiralia</taxon>
        <taxon>Gnathifera</taxon>
        <taxon>Rotifera</taxon>
        <taxon>Eurotatoria</taxon>
        <taxon>Bdelloidea</taxon>
        <taxon>Adinetida</taxon>
        <taxon>Adinetidae</taxon>
        <taxon>Adineta</taxon>
    </lineage>
</organism>
<reference evidence="1" key="1">
    <citation type="submission" date="2021-02" db="EMBL/GenBank/DDBJ databases">
        <authorList>
            <person name="Nowell W R."/>
        </authorList>
    </citation>
    <scope>NUCLEOTIDE SEQUENCE</scope>
</reference>
<accession>A0A819U8L2</accession>
<dbReference type="AlphaFoldDB" id="A0A819U8L2"/>
<evidence type="ECO:0000313" key="1">
    <source>
        <dbReference type="EMBL" id="CAF4093254.1"/>
    </source>
</evidence>
<dbReference type="Proteomes" id="UP000663868">
    <property type="component" value="Unassembled WGS sequence"/>
</dbReference>
<gene>
    <name evidence="1" type="ORF">KXQ929_LOCUS34086</name>
</gene>
<name>A0A819U8L2_9BILA</name>
<dbReference type="EMBL" id="CAJOBB010004542">
    <property type="protein sequence ID" value="CAF4093254.1"/>
    <property type="molecule type" value="Genomic_DNA"/>
</dbReference>
<sequence>MEIPVVDLITDYINGILLTHIHSVDTSLPQVSGRNRCIINLTNFSEQFTTNCGATIGPDEPITYNGFYIRDDYFPAKHIMVPQQCLYVIPS</sequence>
<evidence type="ECO:0000313" key="2">
    <source>
        <dbReference type="Proteomes" id="UP000663868"/>
    </source>
</evidence>
<proteinExistence type="predicted"/>
<comment type="caution">
    <text evidence="1">The sequence shown here is derived from an EMBL/GenBank/DDBJ whole genome shotgun (WGS) entry which is preliminary data.</text>
</comment>
<protein>
    <submittedName>
        <fullName evidence="1">Uncharacterized protein</fullName>
    </submittedName>
</protein>